<dbReference type="InterPro" id="IPR003474">
    <property type="entry name" value="Glcn_transporter"/>
</dbReference>
<proteinExistence type="predicted"/>
<keyword evidence="3" id="KW-1185">Reference proteome</keyword>
<dbReference type="RefSeq" id="WP_302722100.1">
    <property type="nucleotide sequence ID" value="NZ_JAULRU010000430.1"/>
</dbReference>
<feature type="transmembrane region" description="Helical" evidence="1">
    <location>
        <begin position="133"/>
        <end position="154"/>
    </location>
</feature>
<sequence>MLVAYLLGCIVLIVVLTSRLRIHPFIVLLLVGLTYGFLAGMPSDQIVASVNEGFGKTLSGIGLIIVLGVIIGVFLENTGGAYAIAEKILRFLGKKNVTPAMGIMGYVVSIPVYADSGFLLLSPLKKSLCKSAGLTLSGATIALSLGLTVSHTMVPPTPGPIAAAGILDANLGQVLLIGLPVSLIALAVSILFAMAYVSRIHIDPSSTGATDAAPAPSKDSPSALKSLLPIIVPIGLILSKSVAQMLQLPATPLLSIINFLGTPFIALLAGTFLALLLPKKLELNMLSCDGWIGKALTGSASIILITGAGGAFGKILQNSGIATGLGTLISEWSLGIWLPFLLAAAIKTAQGSSTVALITTASILAPLMGELGFVSELDKALVVIAIGAGSAVVSHANDSFFWVVTQMSGMDVRTGYRTHTLGTLVMGTSSALVVFGIYSTFS</sequence>
<dbReference type="PANTHER" id="PTHR30354:SF11">
    <property type="entry name" value="PERMEASE"/>
    <property type="match status" value="1"/>
</dbReference>
<feature type="transmembrane region" description="Helical" evidence="1">
    <location>
        <begin position="60"/>
        <end position="83"/>
    </location>
</feature>
<feature type="transmembrane region" description="Helical" evidence="1">
    <location>
        <begin position="253"/>
        <end position="276"/>
    </location>
</feature>
<feature type="transmembrane region" description="Helical" evidence="1">
    <location>
        <begin position="296"/>
        <end position="315"/>
    </location>
</feature>
<feature type="transmembrane region" description="Helical" evidence="1">
    <location>
        <begin position="355"/>
        <end position="374"/>
    </location>
</feature>
<gene>
    <name evidence="2" type="ORF">SCD92_14700</name>
</gene>
<accession>A0ABU4S0D3</accession>
<dbReference type="EMBL" id="JAXAFO010000027">
    <property type="protein sequence ID" value="MDX6850619.1"/>
    <property type="molecule type" value="Genomic_DNA"/>
</dbReference>
<feature type="transmembrane region" description="Helical" evidence="1">
    <location>
        <begin position="103"/>
        <end position="121"/>
    </location>
</feature>
<feature type="transmembrane region" description="Helical" evidence="1">
    <location>
        <begin position="174"/>
        <end position="197"/>
    </location>
</feature>
<evidence type="ECO:0000313" key="2">
    <source>
        <dbReference type="EMBL" id="MDX6850619.1"/>
    </source>
</evidence>
<dbReference type="Pfam" id="PF02447">
    <property type="entry name" value="GntP_permease"/>
    <property type="match status" value="1"/>
</dbReference>
<keyword evidence="1" id="KW-0472">Membrane</keyword>
<feature type="transmembrane region" description="Helical" evidence="1">
    <location>
        <begin position="27"/>
        <end position="48"/>
    </location>
</feature>
<evidence type="ECO:0000256" key="1">
    <source>
        <dbReference type="SAM" id="Phobius"/>
    </source>
</evidence>
<comment type="caution">
    <text evidence="2">The sequence shown here is derived from an EMBL/GenBank/DDBJ whole genome shotgun (WGS) entry which is preliminary data.</text>
</comment>
<feature type="transmembrane region" description="Helical" evidence="1">
    <location>
        <begin position="321"/>
        <end position="343"/>
    </location>
</feature>
<protein>
    <submittedName>
        <fullName evidence="2">GntP family permease</fullName>
    </submittedName>
</protein>
<keyword evidence="1" id="KW-1133">Transmembrane helix</keyword>
<evidence type="ECO:0000313" key="3">
    <source>
        <dbReference type="Proteomes" id="UP001273505"/>
    </source>
</evidence>
<keyword evidence="1" id="KW-0812">Transmembrane</keyword>
<dbReference type="PANTHER" id="PTHR30354">
    <property type="entry name" value="GNT FAMILY GLUCONATE TRANSPORTER"/>
    <property type="match status" value="1"/>
</dbReference>
<feature type="transmembrane region" description="Helical" evidence="1">
    <location>
        <begin position="416"/>
        <end position="438"/>
    </location>
</feature>
<feature type="transmembrane region" description="Helical" evidence="1">
    <location>
        <begin position="380"/>
        <end position="404"/>
    </location>
</feature>
<name>A0ABU4S0D3_9GAMM</name>
<organism evidence="2 3">
    <name type="scientific">Gilvimarinus gilvus</name>
    <dbReference type="NCBI Taxonomy" id="3058038"/>
    <lineage>
        <taxon>Bacteria</taxon>
        <taxon>Pseudomonadati</taxon>
        <taxon>Pseudomonadota</taxon>
        <taxon>Gammaproteobacteria</taxon>
        <taxon>Cellvibrionales</taxon>
        <taxon>Cellvibrionaceae</taxon>
        <taxon>Gilvimarinus</taxon>
    </lineage>
</organism>
<dbReference type="Proteomes" id="UP001273505">
    <property type="component" value="Unassembled WGS sequence"/>
</dbReference>
<reference evidence="2 3" key="1">
    <citation type="submission" date="2023-11" db="EMBL/GenBank/DDBJ databases">
        <title>Gilvimarinus fulvus sp. nov., isolated from the surface of Kelp.</title>
        <authorList>
            <person name="Sun Y.Y."/>
            <person name="Gong Y."/>
            <person name="Du Z.J."/>
        </authorList>
    </citation>
    <scope>NUCLEOTIDE SEQUENCE [LARGE SCALE GENOMIC DNA]</scope>
    <source>
        <strain evidence="2 3">SDUM040013</strain>
    </source>
</reference>